<dbReference type="FunFam" id="3.30.70.270:FF:000014">
    <property type="entry name" value="DNA polymerase kappa subunit"/>
    <property type="match status" value="1"/>
</dbReference>
<dbReference type="Pfam" id="PF11798">
    <property type="entry name" value="IMS_HHH"/>
    <property type="match status" value="1"/>
</dbReference>
<dbReference type="EMBL" id="PDNA01000225">
    <property type="protein sequence ID" value="PGH02255.1"/>
    <property type="molecule type" value="Genomic_DNA"/>
</dbReference>
<comment type="caution">
    <text evidence="5">The sequence shown here is derived from an EMBL/GenBank/DDBJ whole genome shotgun (WGS) entry which is preliminary data.</text>
</comment>
<feature type="region of interest" description="Disordered" evidence="3">
    <location>
        <begin position="580"/>
        <end position="616"/>
    </location>
</feature>
<dbReference type="SUPFAM" id="SSF56672">
    <property type="entry name" value="DNA/RNA polymerases"/>
    <property type="match status" value="1"/>
</dbReference>
<dbReference type="GO" id="GO:0070987">
    <property type="term" value="P:error-free translesion synthesis"/>
    <property type="evidence" value="ECO:0007669"/>
    <property type="project" value="UniProtKB-ARBA"/>
</dbReference>
<dbReference type="InterPro" id="IPR043128">
    <property type="entry name" value="Rev_trsase/Diguanyl_cyclase"/>
</dbReference>
<dbReference type="Gene3D" id="3.30.70.270">
    <property type="match status" value="1"/>
</dbReference>
<dbReference type="Pfam" id="PF00817">
    <property type="entry name" value="IMS"/>
    <property type="match status" value="1"/>
</dbReference>
<dbReference type="Pfam" id="PF11799">
    <property type="entry name" value="IMS_C"/>
    <property type="match status" value="1"/>
</dbReference>
<dbReference type="InterPro" id="IPR036775">
    <property type="entry name" value="DNA_pol_Y-fam_lit_finger_sf"/>
</dbReference>
<dbReference type="FunFam" id="3.40.1170.60:FF:000012">
    <property type="entry name" value="Putative DNA-directed polymerase kappa"/>
    <property type="match status" value="1"/>
</dbReference>
<dbReference type="FunFam" id="1.10.150.810:FF:000003">
    <property type="entry name" value="DNA polymerase kappa subunit"/>
    <property type="match status" value="1"/>
</dbReference>
<dbReference type="Gene3D" id="1.10.150.20">
    <property type="entry name" value="5' to 3' exonuclease, C-terminal subdomain"/>
    <property type="match status" value="1"/>
</dbReference>
<comment type="similarity">
    <text evidence="1">Belongs to the DNA polymerase type-Y family.</text>
</comment>
<dbReference type="SUPFAM" id="SSF100879">
    <property type="entry name" value="Lesion bypass DNA polymerase (Y-family), little finger domain"/>
    <property type="match status" value="1"/>
</dbReference>
<evidence type="ECO:0000256" key="3">
    <source>
        <dbReference type="SAM" id="MobiDB-lite"/>
    </source>
</evidence>
<reference evidence="5 6" key="1">
    <citation type="submission" date="2017-10" db="EMBL/GenBank/DDBJ databases">
        <title>Comparative genomics in systemic dimorphic fungi from Ajellomycetaceae.</title>
        <authorList>
            <person name="Munoz J.F."/>
            <person name="Mcewen J.G."/>
            <person name="Clay O.K."/>
            <person name="Cuomo C.A."/>
        </authorList>
    </citation>
    <scope>NUCLEOTIDE SEQUENCE [LARGE SCALE GENOMIC DNA]</scope>
    <source>
        <strain evidence="5 6">UAMH7299</strain>
    </source>
</reference>
<dbReference type="InterPro" id="IPR050116">
    <property type="entry name" value="DNA_polymerase-Y"/>
</dbReference>
<dbReference type="OrthoDB" id="1747274at2759"/>
<dbReference type="Gene3D" id="3.30.1490.100">
    <property type="entry name" value="DNA polymerase, Y-family, little finger domain"/>
    <property type="match status" value="1"/>
</dbReference>
<dbReference type="GO" id="GO:0003684">
    <property type="term" value="F:damaged DNA binding"/>
    <property type="evidence" value="ECO:0007669"/>
    <property type="project" value="InterPro"/>
</dbReference>
<evidence type="ECO:0000256" key="2">
    <source>
        <dbReference type="ARBA" id="ARBA00016178"/>
    </source>
</evidence>
<proteinExistence type="inferred from homology"/>
<dbReference type="CDD" id="cd03586">
    <property type="entry name" value="PolY_Pol_IV_kappa"/>
    <property type="match status" value="1"/>
</dbReference>
<feature type="domain" description="UmuC" evidence="4">
    <location>
        <begin position="117"/>
        <end position="296"/>
    </location>
</feature>
<dbReference type="AlphaFoldDB" id="A0A2B7WZY4"/>
<dbReference type="InterPro" id="IPR001126">
    <property type="entry name" value="UmuC"/>
</dbReference>
<dbReference type="PANTHER" id="PTHR11076">
    <property type="entry name" value="DNA REPAIR POLYMERASE UMUC / TRANSFERASE FAMILY MEMBER"/>
    <property type="match status" value="1"/>
</dbReference>
<name>A0A2B7WZY4_POLH7</name>
<dbReference type="GO" id="GO:0003887">
    <property type="term" value="F:DNA-directed DNA polymerase activity"/>
    <property type="evidence" value="ECO:0007669"/>
    <property type="project" value="InterPro"/>
</dbReference>
<dbReference type="InterPro" id="IPR017961">
    <property type="entry name" value="DNA_pol_Y-fam_little_finger"/>
</dbReference>
<dbReference type="GO" id="GO:0042276">
    <property type="term" value="P:error-prone translesion synthesis"/>
    <property type="evidence" value="ECO:0007669"/>
    <property type="project" value="TreeGrafter"/>
</dbReference>
<dbReference type="PROSITE" id="PS50173">
    <property type="entry name" value="UMUC"/>
    <property type="match status" value="1"/>
</dbReference>
<keyword evidence="6" id="KW-1185">Reference proteome</keyword>
<feature type="compositionally biased region" description="Polar residues" evidence="3">
    <location>
        <begin position="580"/>
        <end position="591"/>
    </location>
</feature>
<gene>
    <name evidence="5" type="ORF">AJ80_08880</name>
</gene>
<feature type="region of interest" description="Disordered" evidence="3">
    <location>
        <begin position="1"/>
        <end position="24"/>
    </location>
</feature>
<dbReference type="STRING" id="1447883.A0A2B7WZY4"/>
<dbReference type="Gene3D" id="1.10.150.810">
    <property type="match status" value="1"/>
</dbReference>
<evidence type="ECO:0000259" key="4">
    <source>
        <dbReference type="PROSITE" id="PS50173"/>
    </source>
</evidence>
<sequence length="616" mass="68878">MQLSDDDESKEIAAVVEKPDPADPHDTLKYHLLGPSLTKAGQDNVDQQSVSEIIYNASKGSKFFNYEKSRDEVLTGKIQRILAHKEKLEKTDLSNPLRRADEYIAELELGRDLSQTVVHLDCDAFFAAVEELDQPELRNVPMAVGKGVLTTCNYHARKFGVRSGMASFIAKRLCPDLILLPQNYEKYTAKAEEIRDVLRGYDPLFESASIDEAYLNITEYCAENDMDPQQAVQKLRDEVFEKTKLTVSAGIAVNARIAKIASNWNKPNGQFYVSSERSAVMSFMADIPVRKLNGIGRVFERELDAIGVKKCSDIFLYRGILSQLFGQKSFQFLMRCYLGLGRTKIQPAEIYERKSVGTERTFRDIGDMSQLQEQLSWTAKELEKDLAKTEFKGRTLVLKVKLHTFEVVSRQVIPPKAVHLSNDLYHYALPMLTKLKKERPDMKIRLMGLRCTSLVSMKRPDSSFFGPSSRVARVNSPADSVPYEDNFQAENGLRMSESLGGRLLADDSMKYDGDGGDPAQASITELNQVETIASPEENKSTLDAWVCPICSCPQAPDNTSFNAHLDFCLSKQTIKQAVESSLSNPSASPVASNGKRKISSTPQSTLGEARKRPFFG</sequence>
<dbReference type="InterPro" id="IPR043502">
    <property type="entry name" value="DNA/RNA_pol_sf"/>
</dbReference>
<organism evidence="5 6">
    <name type="scientific">Polytolypa hystricis (strain UAMH7299)</name>
    <dbReference type="NCBI Taxonomy" id="1447883"/>
    <lineage>
        <taxon>Eukaryota</taxon>
        <taxon>Fungi</taxon>
        <taxon>Dikarya</taxon>
        <taxon>Ascomycota</taxon>
        <taxon>Pezizomycotina</taxon>
        <taxon>Eurotiomycetes</taxon>
        <taxon>Eurotiomycetidae</taxon>
        <taxon>Onygenales</taxon>
        <taxon>Onygenales incertae sedis</taxon>
        <taxon>Polytolypa</taxon>
    </lineage>
</organism>
<dbReference type="NCBIfam" id="NF002677">
    <property type="entry name" value="PRK02406.1"/>
    <property type="match status" value="1"/>
</dbReference>
<evidence type="ECO:0000256" key="1">
    <source>
        <dbReference type="ARBA" id="ARBA00010945"/>
    </source>
</evidence>
<dbReference type="InterPro" id="IPR024728">
    <property type="entry name" value="PolY_HhH_motif"/>
</dbReference>
<evidence type="ECO:0000313" key="6">
    <source>
        <dbReference type="Proteomes" id="UP000224634"/>
    </source>
</evidence>
<dbReference type="GO" id="GO:0005634">
    <property type="term" value="C:nucleus"/>
    <property type="evidence" value="ECO:0007669"/>
    <property type="project" value="TreeGrafter"/>
</dbReference>
<dbReference type="Gene3D" id="3.40.1170.60">
    <property type="match status" value="1"/>
</dbReference>
<dbReference type="InterPro" id="IPR022880">
    <property type="entry name" value="DNApol_IV"/>
</dbReference>
<evidence type="ECO:0000313" key="5">
    <source>
        <dbReference type="EMBL" id="PGH02255.1"/>
    </source>
</evidence>
<accession>A0A2B7WZY4</accession>
<dbReference type="PANTHER" id="PTHR11076:SF33">
    <property type="entry name" value="DNA POLYMERASE KAPPA"/>
    <property type="match status" value="1"/>
</dbReference>
<dbReference type="FunFam" id="3.30.1490.100:FF:000010">
    <property type="entry name" value="DNA-directed polymerase kappa"/>
    <property type="match status" value="1"/>
</dbReference>
<dbReference type="Proteomes" id="UP000224634">
    <property type="component" value="Unassembled WGS sequence"/>
</dbReference>
<protein>
    <recommendedName>
        <fullName evidence="2">DNA polymerase kappa</fullName>
    </recommendedName>
</protein>
<dbReference type="GO" id="GO:0006281">
    <property type="term" value="P:DNA repair"/>
    <property type="evidence" value="ECO:0007669"/>
    <property type="project" value="InterPro"/>
</dbReference>